<protein>
    <submittedName>
        <fullName evidence="2">Uncharacterized protein</fullName>
    </submittedName>
</protein>
<feature type="compositionally biased region" description="Basic and acidic residues" evidence="1">
    <location>
        <begin position="236"/>
        <end position="255"/>
    </location>
</feature>
<organism evidence="2 3">
    <name type="scientific">Pseudocercospora fijiensis (strain CIRAD86)</name>
    <name type="common">Black leaf streak disease fungus</name>
    <name type="synonym">Mycosphaerella fijiensis</name>
    <dbReference type="NCBI Taxonomy" id="383855"/>
    <lineage>
        <taxon>Eukaryota</taxon>
        <taxon>Fungi</taxon>
        <taxon>Dikarya</taxon>
        <taxon>Ascomycota</taxon>
        <taxon>Pezizomycotina</taxon>
        <taxon>Dothideomycetes</taxon>
        <taxon>Dothideomycetidae</taxon>
        <taxon>Mycosphaerellales</taxon>
        <taxon>Mycosphaerellaceae</taxon>
        <taxon>Pseudocercospora</taxon>
    </lineage>
</organism>
<feature type="compositionally biased region" description="Basic and acidic residues" evidence="1">
    <location>
        <begin position="293"/>
        <end position="312"/>
    </location>
</feature>
<reference evidence="2 3" key="1">
    <citation type="journal article" date="2012" name="PLoS Pathog.">
        <title>Diverse lifestyles and strategies of plant pathogenesis encoded in the genomes of eighteen Dothideomycetes fungi.</title>
        <authorList>
            <person name="Ohm R.A."/>
            <person name="Feau N."/>
            <person name="Henrissat B."/>
            <person name="Schoch C.L."/>
            <person name="Horwitz B.A."/>
            <person name="Barry K.W."/>
            <person name="Condon B.J."/>
            <person name="Copeland A.C."/>
            <person name="Dhillon B."/>
            <person name="Glaser F."/>
            <person name="Hesse C.N."/>
            <person name="Kosti I."/>
            <person name="LaButti K."/>
            <person name="Lindquist E.A."/>
            <person name="Lucas S."/>
            <person name="Salamov A.A."/>
            <person name="Bradshaw R.E."/>
            <person name="Ciuffetti L."/>
            <person name="Hamelin R.C."/>
            <person name="Kema G.H.J."/>
            <person name="Lawrence C."/>
            <person name="Scott J.A."/>
            <person name="Spatafora J.W."/>
            <person name="Turgeon B.G."/>
            <person name="de Wit P.J.G.M."/>
            <person name="Zhong S."/>
            <person name="Goodwin S.B."/>
            <person name="Grigoriev I.V."/>
        </authorList>
    </citation>
    <scope>NUCLEOTIDE SEQUENCE [LARGE SCALE GENOMIC DNA]</scope>
    <source>
        <strain evidence="2 3">CIRAD86</strain>
    </source>
</reference>
<dbReference type="EMBL" id="KB446569">
    <property type="protein sequence ID" value="EME77124.1"/>
    <property type="molecule type" value="Genomic_DNA"/>
</dbReference>
<name>M2ZDD8_PSEFD</name>
<feature type="compositionally biased region" description="Basic and acidic residues" evidence="1">
    <location>
        <begin position="268"/>
        <end position="277"/>
    </location>
</feature>
<sequence>MSSFTGVECVTKPRIQRRFSPSRQDRDGPSKLLENASIWRFNLFAGRSSCAPPSLLLLVLESDTASSTNKMPASTPPTPSVTDARGGSCFGISIVFPFPTNSPNAFAFFASLSPSSLPAYIYTLCPTTQARRSLSTSKLNSRDCISSALGIVVPTAVSGRHWFDEASSSERRTHQGHSPNMDKPFPPRQHAAEDFDDDGQASSTERRSHQRHSTNKDKPSSSHQHTAEGFADDEQVSSKERSNHQRHSTTKDKPSSSHHYTAVEFDDDVRNAEEKPSSSHQHTAEGFADDEQVSSKERSNRQRHSTTKDKPSSSHHYSAEDFDDDEQVSSMERSIRQRHSTSKAKPTSTTSSHRRVTIRTDDDGRDEQALPKEGGARQRLLTNTRPEPEALESPHGLDTDQAAPRRLLTSARPEPEITEPPHALDSDKAAPSHQRPSAQSTEDGEPSSPQPFTRPIFPPGMHAYILCD</sequence>
<evidence type="ECO:0000313" key="3">
    <source>
        <dbReference type="Proteomes" id="UP000016932"/>
    </source>
</evidence>
<feature type="compositionally biased region" description="Basic and acidic residues" evidence="1">
    <location>
        <begin position="358"/>
        <end position="376"/>
    </location>
</feature>
<accession>M2ZDD8</accession>
<dbReference type="GeneID" id="19334360"/>
<dbReference type="KEGG" id="pfj:MYCFIDRAFT_180283"/>
<gene>
    <name evidence="2" type="ORF">MYCFIDRAFT_180283</name>
</gene>
<dbReference type="HOGENOM" id="CLU_584110_0_0_1"/>
<dbReference type="RefSeq" id="XP_007932338.1">
    <property type="nucleotide sequence ID" value="XM_007934147.1"/>
</dbReference>
<dbReference type="Proteomes" id="UP000016932">
    <property type="component" value="Unassembled WGS sequence"/>
</dbReference>
<evidence type="ECO:0000256" key="1">
    <source>
        <dbReference type="SAM" id="MobiDB-lite"/>
    </source>
</evidence>
<evidence type="ECO:0000313" key="2">
    <source>
        <dbReference type="EMBL" id="EME77124.1"/>
    </source>
</evidence>
<feature type="region of interest" description="Disordered" evidence="1">
    <location>
        <begin position="165"/>
        <end position="468"/>
    </location>
</feature>
<proteinExistence type="predicted"/>
<dbReference type="VEuPathDB" id="FungiDB:MYCFIDRAFT_180283"/>
<dbReference type="AlphaFoldDB" id="M2ZDD8"/>
<keyword evidence="3" id="KW-1185">Reference proteome</keyword>